<name>A0A3B0Y4V2_9ZZZZ</name>
<proteinExistence type="predicted"/>
<evidence type="ECO:0000313" key="1">
    <source>
        <dbReference type="EMBL" id="VAW69209.1"/>
    </source>
</evidence>
<dbReference type="PANTHER" id="PTHR35810">
    <property type="entry name" value="CYTOPLASMIC PROTEIN-RELATED"/>
    <property type="match status" value="1"/>
</dbReference>
<dbReference type="PANTHER" id="PTHR35810:SF1">
    <property type="entry name" value="CYTOPLASMIC PROTEIN"/>
    <property type="match status" value="1"/>
</dbReference>
<sequence>MSDSSIQAPDGEFVLFQAADGSTHVECRFEAETLWLTQAALADLYQVSPQAITQHIKAVYEEGELEQNPTCKSYLQVGLEGGRKVSRNRQHYSLPVIIAIGYRVRSSRGTQFRKWASTTLQEYLIKGFAMDDERLKNPPVGNSTVPDYFDEMLERIRDIRASERRMYLRVKDIFILAADYNSGNKDTTSFFQTMQNKLHFASTGLTAAELIAQRVNLEQPNMGLTTFKGDEVRKTDVTIAKNYLQEDEIKALNRIVTMWLDFAEDQALLRKQVFLNDWKIRLDEFLKFNSRKVLQGGGKTAKSVADNKAKAVYEKFKKNRRKLKEIEGEQQAIDALEKQLKKDRK</sequence>
<protein>
    <submittedName>
        <fullName evidence="1">Uncharacterized protein clustered with Type I restriction-modification system</fullName>
    </submittedName>
</protein>
<dbReference type="AlphaFoldDB" id="A0A3B0Y4V2"/>
<reference evidence="1" key="1">
    <citation type="submission" date="2018-06" db="EMBL/GenBank/DDBJ databases">
        <authorList>
            <person name="Zhirakovskaya E."/>
        </authorList>
    </citation>
    <scope>NUCLEOTIDE SEQUENCE</scope>
</reference>
<dbReference type="Pfam" id="PF13310">
    <property type="entry name" value="Virulence_RhuM"/>
    <property type="match status" value="1"/>
</dbReference>
<accession>A0A3B0Y4V2</accession>
<gene>
    <name evidence="1" type="ORF">MNBD_GAMMA10-119</name>
</gene>
<organism evidence="1">
    <name type="scientific">hydrothermal vent metagenome</name>
    <dbReference type="NCBI Taxonomy" id="652676"/>
    <lineage>
        <taxon>unclassified sequences</taxon>
        <taxon>metagenomes</taxon>
        <taxon>ecological metagenomes</taxon>
    </lineage>
</organism>
<dbReference type="PIRSF" id="PIRSF015268">
    <property type="entry name" value="Virulence_RhuM"/>
    <property type="match status" value="1"/>
</dbReference>
<dbReference type="EMBL" id="UOFJ01000403">
    <property type="protein sequence ID" value="VAW69209.1"/>
    <property type="molecule type" value="Genomic_DNA"/>
</dbReference>
<dbReference type="InterPro" id="IPR011204">
    <property type="entry name" value="Virulence_RhuM-like"/>
</dbReference>